<reference evidence="6" key="2">
    <citation type="submission" date="2023-06" db="EMBL/GenBank/DDBJ databases">
        <authorList>
            <person name="Ma L."/>
            <person name="Liu K.-W."/>
            <person name="Li Z."/>
            <person name="Hsiao Y.-Y."/>
            <person name="Qi Y."/>
            <person name="Fu T."/>
            <person name="Tang G."/>
            <person name="Zhang D."/>
            <person name="Sun W.-H."/>
            <person name="Liu D.-K."/>
            <person name="Li Y."/>
            <person name="Chen G.-Z."/>
            <person name="Liu X.-D."/>
            <person name="Liao X.-Y."/>
            <person name="Jiang Y.-T."/>
            <person name="Yu X."/>
            <person name="Hao Y."/>
            <person name="Huang J."/>
            <person name="Zhao X.-W."/>
            <person name="Ke S."/>
            <person name="Chen Y.-Y."/>
            <person name="Wu W.-L."/>
            <person name="Hsu J.-L."/>
            <person name="Lin Y.-F."/>
            <person name="Huang M.-D."/>
            <person name="Li C.-Y."/>
            <person name="Huang L."/>
            <person name="Wang Z.-W."/>
            <person name="Zhao X."/>
            <person name="Zhong W.-Y."/>
            <person name="Peng D.-H."/>
            <person name="Ahmad S."/>
            <person name="Lan S."/>
            <person name="Zhang J.-S."/>
            <person name="Tsai W.-C."/>
            <person name="Van De Peer Y."/>
            <person name="Liu Z.-J."/>
        </authorList>
    </citation>
    <scope>NUCLEOTIDE SEQUENCE</scope>
    <source>
        <strain evidence="6">CP</strain>
        <tissue evidence="6">Leaves</tissue>
    </source>
</reference>
<evidence type="ECO:0000256" key="4">
    <source>
        <dbReference type="SAM" id="SignalP"/>
    </source>
</evidence>
<dbReference type="InterPro" id="IPR001283">
    <property type="entry name" value="CRISP-related"/>
</dbReference>
<dbReference type="GO" id="GO:0005576">
    <property type="term" value="C:extracellular region"/>
    <property type="evidence" value="ECO:0007669"/>
    <property type="project" value="InterPro"/>
</dbReference>
<accession>A0AAV9DLD2</accession>
<keyword evidence="7" id="KW-1185">Reference proteome</keyword>
<evidence type="ECO:0000259" key="5">
    <source>
        <dbReference type="SMART" id="SM00198"/>
    </source>
</evidence>
<comment type="similarity">
    <text evidence="1">Belongs to the CRISP family.</text>
</comment>
<dbReference type="SMART" id="SM00198">
    <property type="entry name" value="SCP"/>
    <property type="match status" value="1"/>
</dbReference>
<keyword evidence="3" id="KW-1015">Disulfide bond</keyword>
<dbReference type="AlphaFoldDB" id="A0AAV9DLD2"/>
<feature type="domain" description="SCP" evidence="5">
    <location>
        <begin position="28"/>
        <end position="161"/>
    </location>
</feature>
<reference evidence="6" key="1">
    <citation type="journal article" date="2023" name="Nat. Commun.">
        <title>Diploid and tetraploid genomes of Acorus and the evolution of monocots.</title>
        <authorList>
            <person name="Ma L."/>
            <person name="Liu K.W."/>
            <person name="Li Z."/>
            <person name="Hsiao Y.Y."/>
            <person name="Qi Y."/>
            <person name="Fu T."/>
            <person name="Tang G.D."/>
            <person name="Zhang D."/>
            <person name="Sun W.H."/>
            <person name="Liu D.K."/>
            <person name="Li Y."/>
            <person name="Chen G.Z."/>
            <person name="Liu X.D."/>
            <person name="Liao X.Y."/>
            <person name="Jiang Y.T."/>
            <person name="Yu X."/>
            <person name="Hao Y."/>
            <person name="Huang J."/>
            <person name="Zhao X.W."/>
            <person name="Ke S."/>
            <person name="Chen Y.Y."/>
            <person name="Wu W.L."/>
            <person name="Hsu J.L."/>
            <person name="Lin Y.F."/>
            <person name="Huang M.D."/>
            <person name="Li C.Y."/>
            <person name="Huang L."/>
            <person name="Wang Z.W."/>
            <person name="Zhao X."/>
            <person name="Zhong W.Y."/>
            <person name="Peng D.H."/>
            <person name="Ahmad S."/>
            <person name="Lan S."/>
            <person name="Zhang J.S."/>
            <person name="Tsai W.C."/>
            <person name="Van de Peer Y."/>
            <person name="Liu Z.J."/>
        </authorList>
    </citation>
    <scope>NUCLEOTIDE SEQUENCE</scope>
    <source>
        <strain evidence="6">CP</strain>
    </source>
</reference>
<dbReference type="GO" id="GO:0098542">
    <property type="term" value="P:defense response to other organism"/>
    <property type="evidence" value="ECO:0007669"/>
    <property type="project" value="UniProtKB-ARBA"/>
</dbReference>
<evidence type="ECO:0000256" key="2">
    <source>
        <dbReference type="ARBA" id="ARBA00022729"/>
    </source>
</evidence>
<dbReference type="PRINTS" id="PR00837">
    <property type="entry name" value="V5TPXLIKE"/>
</dbReference>
<dbReference type="EMBL" id="JAUJYO010000013">
    <property type="protein sequence ID" value="KAK1300952.1"/>
    <property type="molecule type" value="Genomic_DNA"/>
</dbReference>
<dbReference type="InterPro" id="IPR035940">
    <property type="entry name" value="CAP_sf"/>
</dbReference>
<dbReference type="Gene3D" id="3.40.33.10">
    <property type="entry name" value="CAP"/>
    <property type="match status" value="1"/>
</dbReference>
<dbReference type="Pfam" id="PF00188">
    <property type="entry name" value="CAP"/>
    <property type="match status" value="1"/>
</dbReference>
<proteinExistence type="inferred from homology"/>
<dbReference type="InterPro" id="IPR018244">
    <property type="entry name" value="Allrgn_V5/Tpx1_CS"/>
</dbReference>
<evidence type="ECO:0000256" key="1">
    <source>
        <dbReference type="ARBA" id="ARBA00009923"/>
    </source>
</evidence>
<gene>
    <name evidence="6" type="ORF">QJS10_CPB13g00047</name>
</gene>
<sequence length="165" mass="18389">MSPSNNHAALAMTCIVSLCMAQMARAQNTQHDYLHTHNTARAEVGVGALTWDDTLEAYAHNYAKIRSGDCQLIHSHGPYGENIYYGYGEGYQDGVDAVRFWLDEKDIYDHDGNACADGQDCLHYTQIVWRGTRRVGCARAQCDNGDFFVTCNYSPPGNVVGERPY</sequence>
<dbReference type="SUPFAM" id="SSF55797">
    <property type="entry name" value="PR-1-like"/>
    <property type="match status" value="1"/>
</dbReference>
<dbReference type="InterPro" id="IPR014044">
    <property type="entry name" value="CAP_dom"/>
</dbReference>
<evidence type="ECO:0000256" key="3">
    <source>
        <dbReference type="ARBA" id="ARBA00023157"/>
    </source>
</evidence>
<dbReference type="PROSITE" id="PS01010">
    <property type="entry name" value="CRISP_2"/>
    <property type="match status" value="1"/>
</dbReference>
<name>A0AAV9DLD2_ACOCL</name>
<dbReference type="FunFam" id="3.40.33.10:FF:000006">
    <property type="entry name" value="Putative pathogenesis-related protein 1"/>
    <property type="match status" value="1"/>
</dbReference>
<dbReference type="PANTHER" id="PTHR10334">
    <property type="entry name" value="CYSTEINE-RICH SECRETORY PROTEIN-RELATED"/>
    <property type="match status" value="1"/>
</dbReference>
<dbReference type="CDD" id="cd05381">
    <property type="entry name" value="CAP_PR-1"/>
    <property type="match status" value="1"/>
</dbReference>
<comment type="caution">
    <text evidence="6">The sequence shown here is derived from an EMBL/GenBank/DDBJ whole genome shotgun (WGS) entry which is preliminary data.</text>
</comment>
<evidence type="ECO:0000313" key="6">
    <source>
        <dbReference type="EMBL" id="KAK1300952.1"/>
    </source>
</evidence>
<keyword evidence="2 4" id="KW-0732">Signal</keyword>
<feature type="chain" id="PRO_5043866266" description="SCP domain-containing protein" evidence="4">
    <location>
        <begin position="27"/>
        <end position="165"/>
    </location>
</feature>
<protein>
    <recommendedName>
        <fullName evidence="5">SCP domain-containing protein</fullName>
    </recommendedName>
</protein>
<evidence type="ECO:0000313" key="7">
    <source>
        <dbReference type="Proteomes" id="UP001180020"/>
    </source>
</evidence>
<dbReference type="Proteomes" id="UP001180020">
    <property type="component" value="Unassembled WGS sequence"/>
</dbReference>
<organism evidence="6 7">
    <name type="scientific">Acorus calamus</name>
    <name type="common">Sweet flag</name>
    <dbReference type="NCBI Taxonomy" id="4465"/>
    <lineage>
        <taxon>Eukaryota</taxon>
        <taxon>Viridiplantae</taxon>
        <taxon>Streptophyta</taxon>
        <taxon>Embryophyta</taxon>
        <taxon>Tracheophyta</taxon>
        <taxon>Spermatophyta</taxon>
        <taxon>Magnoliopsida</taxon>
        <taxon>Liliopsida</taxon>
        <taxon>Acoraceae</taxon>
        <taxon>Acorus</taxon>
    </lineage>
</organism>
<feature type="signal peptide" evidence="4">
    <location>
        <begin position="1"/>
        <end position="26"/>
    </location>
</feature>